<dbReference type="GO" id="GO:0016301">
    <property type="term" value="F:kinase activity"/>
    <property type="evidence" value="ECO:0007669"/>
    <property type="project" value="UniProtKB-KW"/>
</dbReference>
<dbReference type="Gene3D" id="3.30.565.10">
    <property type="entry name" value="Histidine kinase-like ATPase, C-terminal domain"/>
    <property type="match status" value="1"/>
</dbReference>
<protein>
    <submittedName>
        <fullName evidence="3">Signal transduction histidine kinase</fullName>
    </submittedName>
</protein>
<feature type="compositionally biased region" description="Gly residues" evidence="1">
    <location>
        <begin position="14"/>
        <end position="24"/>
    </location>
</feature>
<keyword evidence="3" id="KW-0418">Kinase</keyword>
<feature type="region of interest" description="Disordered" evidence="1">
    <location>
        <begin position="1"/>
        <end position="28"/>
    </location>
</feature>
<feature type="domain" description="Histidine phosphotransferase ChpT C-terminal" evidence="2">
    <location>
        <begin position="108"/>
        <end position="223"/>
    </location>
</feature>
<dbReference type="EMBL" id="HG966617">
    <property type="protein sequence ID" value="CDO58862.1"/>
    <property type="molecule type" value="Genomic_DNA"/>
</dbReference>
<dbReference type="KEGG" id="pect:BN1012_Phect648"/>
<dbReference type="AlphaFoldDB" id="X5MC69"/>
<dbReference type="OrthoDB" id="9803702at2"/>
<dbReference type="PATRIC" id="fig|1458461.3.peg.648"/>
<accession>X5MC69</accession>
<dbReference type="Gene3D" id="1.10.287.130">
    <property type="match status" value="1"/>
</dbReference>
<dbReference type="Proteomes" id="UP000032160">
    <property type="component" value="Chromosome I"/>
</dbReference>
<keyword evidence="4" id="KW-1185">Reference proteome</keyword>
<evidence type="ECO:0000259" key="2">
    <source>
        <dbReference type="Pfam" id="PF10090"/>
    </source>
</evidence>
<evidence type="ECO:0000313" key="4">
    <source>
        <dbReference type="Proteomes" id="UP000032160"/>
    </source>
</evidence>
<dbReference type="InterPro" id="IPR018762">
    <property type="entry name" value="ChpT_C"/>
</dbReference>
<dbReference type="InterPro" id="IPR036890">
    <property type="entry name" value="HATPase_C_sf"/>
</dbReference>
<feature type="compositionally biased region" description="Polar residues" evidence="1">
    <location>
        <begin position="1"/>
        <end position="11"/>
    </location>
</feature>
<dbReference type="Pfam" id="PF10090">
    <property type="entry name" value="HPTransfase"/>
    <property type="match status" value="1"/>
</dbReference>
<dbReference type="HOGENOM" id="CLU_086320_0_0_5"/>
<name>X5MC69_9HYPH</name>
<organism evidence="3 4">
    <name type="scientific">Candidatus Phaeomarinibacter ectocarpi</name>
    <dbReference type="NCBI Taxonomy" id="1458461"/>
    <lineage>
        <taxon>Bacteria</taxon>
        <taxon>Pseudomonadati</taxon>
        <taxon>Pseudomonadota</taxon>
        <taxon>Alphaproteobacteria</taxon>
        <taxon>Hyphomicrobiales</taxon>
        <taxon>Parvibaculaceae</taxon>
        <taxon>Candidatus Phaeomarinibacter</taxon>
    </lineage>
</organism>
<proteinExistence type="predicted"/>
<dbReference type="STRING" id="1458461.BN1012_Phect648"/>
<dbReference type="RefSeq" id="WP_081826350.1">
    <property type="nucleotide sequence ID" value="NZ_HG966617.1"/>
</dbReference>
<evidence type="ECO:0000313" key="3">
    <source>
        <dbReference type="EMBL" id="CDO58862.1"/>
    </source>
</evidence>
<evidence type="ECO:0000256" key="1">
    <source>
        <dbReference type="SAM" id="MobiDB-lite"/>
    </source>
</evidence>
<reference evidence="3 4" key="1">
    <citation type="journal article" date="2014" name="Front. Genet.">
        <title>Genome and metabolic network of "Candidatus Phaeomarinobacter ectocarpi" Ec32, a new candidate genus of Alphaproteobacteria frequently associated with brown algae.</title>
        <authorList>
            <person name="Dittami S.M."/>
            <person name="Barbeyron T."/>
            <person name="Boyen C."/>
            <person name="Cambefort J."/>
            <person name="Collet G."/>
            <person name="Delage L."/>
            <person name="Gobet A."/>
            <person name="Groisillier A."/>
            <person name="Leblanc C."/>
            <person name="Michel G."/>
            <person name="Scornet D."/>
            <person name="Siegel A."/>
            <person name="Tapia J.E."/>
            <person name="Tonon T."/>
        </authorList>
    </citation>
    <scope>NUCLEOTIDE SEQUENCE [LARGE SCALE GENOMIC DNA]</scope>
    <source>
        <strain evidence="3 4">Ec32</strain>
    </source>
</reference>
<keyword evidence="3" id="KW-0808">Transferase</keyword>
<sequence>MTGEIATNDNTAGAGSGSGSGPGAGEPDAPDQLEFAALLCSRVCHDVISPVGAIVNGLEVLEEEEDQEMREHALILIAKSALQASAKLQFARLAFGASGSAGAHIEIADARRAAEGLMEGGRVTLAWDTKPSALHKTRLKLLMNLIQFATGAVPRGGELNIIVENGNEGMVIVATGPRARVPEHSNLAEGDKFDGLPDSRAIQPYLIGLLGKQLDASLKVNQEMEEGPVTFAISYGRNAAVDDGMIG</sequence>
<gene>
    <name evidence="3" type="ORF">BN1012_Phect648</name>
</gene>